<gene>
    <name evidence="1" type="ORF">EVAR_13533_1</name>
</gene>
<comment type="caution">
    <text evidence="1">The sequence shown here is derived from an EMBL/GenBank/DDBJ whole genome shotgun (WGS) entry which is preliminary data.</text>
</comment>
<dbReference type="AlphaFoldDB" id="A0A4C1U8J7"/>
<keyword evidence="2" id="KW-1185">Reference proteome</keyword>
<dbReference type="EMBL" id="BGZK01000143">
    <property type="protein sequence ID" value="GBP22743.1"/>
    <property type="molecule type" value="Genomic_DNA"/>
</dbReference>
<evidence type="ECO:0000313" key="1">
    <source>
        <dbReference type="EMBL" id="GBP22743.1"/>
    </source>
</evidence>
<evidence type="ECO:0000313" key="2">
    <source>
        <dbReference type="Proteomes" id="UP000299102"/>
    </source>
</evidence>
<sequence>MQAIKKQVVTAVHEHSQLQGVTDALPASWEGIGYPMKGDVGLWGEGGNTGGSAMTKEEVDPGALTQILCAHINTFSLPNPPVRLGSAKSVPALMPSLGITFEDRPS</sequence>
<proteinExistence type="predicted"/>
<protein>
    <submittedName>
        <fullName evidence="1">Uncharacterized protein</fullName>
    </submittedName>
</protein>
<organism evidence="1 2">
    <name type="scientific">Eumeta variegata</name>
    <name type="common">Bagworm moth</name>
    <name type="synonym">Eumeta japonica</name>
    <dbReference type="NCBI Taxonomy" id="151549"/>
    <lineage>
        <taxon>Eukaryota</taxon>
        <taxon>Metazoa</taxon>
        <taxon>Ecdysozoa</taxon>
        <taxon>Arthropoda</taxon>
        <taxon>Hexapoda</taxon>
        <taxon>Insecta</taxon>
        <taxon>Pterygota</taxon>
        <taxon>Neoptera</taxon>
        <taxon>Endopterygota</taxon>
        <taxon>Lepidoptera</taxon>
        <taxon>Glossata</taxon>
        <taxon>Ditrysia</taxon>
        <taxon>Tineoidea</taxon>
        <taxon>Psychidae</taxon>
        <taxon>Oiketicinae</taxon>
        <taxon>Eumeta</taxon>
    </lineage>
</organism>
<accession>A0A4C1U8J7</accession>
<name>A0A4C1U8J7_EUMVA</name>
<reference evidence="1 2" key="1">
    <citation type="journal article" date="2019" name="Commun. Biol.">
        <title>The bagworm genome reveals a unique fibroin gene that provides high tensile strength.</title>
        <authorList>
            <person name="Kono N."/>
            <person name="Nakamura H."/>
            <person name="Ohtoshi R."/>
            <person name="Tomita M."/>
            <person name="Numata K."/>
            <person name="Arakawa K."/>
        </authorList>
    </citation>
    <scope>NUCLEOTIDE SEQUENCE [LARGE SCALE GENOMIC DNA]</scope>
</reference>
<dbReference type="Proteomes" id="UP000299102">
    <property type="component" value="Unassembled WGS sequence"/>
</dbReference>